<dbReference type="EMBL" id="JACVVK020000089">
    <property type="protein sequence ID" value="KAK7493811.1"/>
    <property type="molecule type" value="Genomic_DNA"/>
</dbReference>
<sequence length="121" mass="13898">MCFLPSGVQTCFTRLFAKIKNKTKFFERESRDPITIILRQLALCAFTASNSFPAPDSFRSRRRASGSEGAEWVSSGRTNHCIVAGHRQTHGPRQDRERSRKERREHPDRFSGPWRQSGLGF</sequence>
<accession>A0ABD0L2R6</accession>
<proteinExistence type="predicted"/>
<comment type="caution">
    <text evidence="2">The sequence shown here is derived from an EMBL/GenBank/DDBJ whole genome shotgun (WGS) entry which is preliminary data.</text>
</comment>
<reference evidence="2 3" key="1">
    <citation type="journal article" date="2023" name="Sci. Data">
        <title>Genome assembly of the Korean intertidal mud-creeper Batillaria attramentaria.</title>
        <authorList>
            <person name="Patra A.K."/>
            <person name="Ho P.T."/>
            <person name="Jun S."/>
            <person name="Lee S.J."/>
            <person name="Kim Y."/>
            <person name="Won Y.J."/>
        </authorList>
    </citation>
    <scope>NUCLEOTIDE SEQUENCE [LARGE SCALE GENOMIC DNA]</scope>
    <source>
        <strain evidence="2">Wonlab-2016</strain>
    </source>
</reference>
<feature type="compositionally biased region" description="Basic and acidic residues" evidence="1">
    <location>
        <begin position="92"/>
        <end position="109"/>
    </location>
</feature>
<evidence type="ECO:0000313" key="2">
    <source>
        <dbReference type="EMBL" id="KAK7493811.1"/>
    </source>
</evidence>
<feature type="region of interest" description="Disordered" evidence="1">
    <location>
        <begin position="50"/>
        <end position="121"/>
    </location>
</feature>
<evidence type="ECO:0000313" key="3">
    <source>
        <dbReference type="Proteomes" id="UP001519460"/>
    </source>
</evidence>
<gene>
    <name evidence="2" type="ORF">BaRGS_00014952</name>
</gene>
<organism evidence="2 3">
    <name type="scientific">Batillaria attramentaria</name>
    <dbReference type="NCBI Taxonomy" id="370345"/>
    <lineage>
        <taxon>Eukaryota</taxon>
        <taxon>Metazoa</taxon>
        <taxon>Spiralia</taxon>
        <taxon>Lophotrochozoa</taxon>
        <taxon>Mollusca</taxon>
        <taxon>Gastropoda</taxon>
        <taxon>Caenogastropoda</taxon>
        <taxon>Sorbeoconcha</taxon>
        <taxon>Cerithioidea</taxon>
        <taxon>Batillariidae</taxon>
        <taxon>Batillaria</taxon>
    </lineage>
</organism>
<protein>
    <submittedName>
        <fullName evidence="2">Uncharacterized protein</fullName>
    </submittedName>
</protein>
<keyword evidence="3" id="KW-1185">Reference proteome</keyword>
<dbReference type="AlphaFoldDB" id="A0ABD0L2R6"/>
<evidence type="ECO:0000256" key="1">
    <source>
        <dbReference type="SAM" id="MobiDB-lite"/>
    </source>
</evidence>
<name>A0ABD0L2R6_9CAEN</name>
<dbReference type="Proteomes" id="UP001519460">
    <property type="component" value="Unassembled WGS sequence"/>
</dbReference>